<evidence type="ECO:0000313" key="3">
    <source>
        <dbReference type="Proteomes" id="UP001310890"/>
    </source>
</evidence>
<accession>A0AAN7THN0</accession>
<reference evidence="2" key="1">
    <citation type="submission" date="2023-08" db="EMBL/GenBank/DDBJ databases">
        <title>Black Yeasts Isolated from many extreme environments.</title>
        <authorList>
            <person name="Coleine C."/>
            <person name="Stajich J.E."/>
            <person name="Selbmann L."/>
        </authorList>
    </citation>
    <scope>NUCLEOTIDE SEQUENCE</scope>
    <source>
        <strain evidence="2">CCFEE 5401</strain>
    </source>
</reference>
<comment type="caution">
    <text evidence="2">The sequence shown here is derived from an EMBL/GenBank/DDBJ whole genome shotgun (WGS) entry which is preliminary data.</text>
</comment>
<organism evidence="2 3">
    <name type="scientific">Meristemomyces frigidus</name>
    <dbReference type="NCBI Taxonomy" id="1508187"/>
    <lineage>
        <taxon>Eukaryota</taxon>
        <taxon>Fungi</taxon>
        <taxon>Dikarya</taxon>
        <taxon>Ascomycota</taxon>
        <taxon>Pezizomycotina</taxon>
        <taxon>Dothideomycetes</taxon>
        <taxon>Dothideomycetidae</taxon>
        <taxon>Mycosphaerellales</taxon>
        <taxon>Teratosphaeriaceae</taxon>
        <taxon>Meristemomyces</taxon>
    </lineage>
</organism>
<sequence length="197" mass="20898">MKGFTIISFALAYMAISVAMQTTGTSDITGWNCTLSTEIMPIISTKEELLELSLTYNGTVRIDRVAGINMVIEHRTATQVATLSGSLDALASSVLSSINVSLQTLDSYVKLADEQIAALDNGTYNYDPFRKSATGAFKPDTGLSLPPRVAEDKTATDSKIAGPTFEACGVCLILISCNYGDTDGCKSICVGLVCIMV</sequence>
<protein>
    <submittedName>
        <fullName evidence="2">Uncharacterized protein</fullName>
    </submittedName>
</protein>
<feature type="signal peptide" evidence="1">
    <location>
        <begin position="1"/>
        <end position="19"/>
    </location>
</feature>
<dbReference type="Proteomes" id="UP001310890">
    <property type="component" value="Unassembled WGS sequence"/>
</dbReference>
<keyword evidence="1" id="KW-0732">Signal</keyword>
<dbReference type="AlphaFoldDB" id="A0AAN7THN0"/>
<dbReference type="EMBL" id="JAVRRL010000102">
    <property type="protein sequence ID" value="KAK5107913.1"/>
    <property type="molecule type" value="Genomic_DNA"/>
</dbReference>
<name>A0AAN7THN0_9PEZI</name>
<gene>
    <name evidence="2" type="ORF">LTR62_000573</name>
</gene>
<evidence type="ECO:0000313" key="2">
    <source>
        <dbReference type="EMBL" id="KAK5107913.1"/>
    </source>
</evidence>
<evidence type="ECO:0000256" key="1">
    <source>
        <dbReference type="SAM" id="SignalP"/>
    </source>
</evidence>
<proteinExistence type="predicted"/>
<feature type="chain" id="PRO_5042827925" evidence="1">
    <location>
        <begin position="20"/>
        <end position="197"/>
    </location>
</feature>